<comment type="caution">
    <text evidence="1">The sequence shown here is derived from an EMBL/GenBank/DDBJ whole genome shotgun (WGS) entry which is preliminary data.</text>
</comment>
<protein>
    <submittedName>
        <fullName evidence="1">Uncharacterized protein</fullName>
    </submittedName>
</protein>
<dbReference type="Gene3D" id="2.60.40.1180">
    <property type="entry name" value="Golgi alpha-mannosidase II"/>
    <property type="match status" value="1"/>
</dbReference>
<evidence type="ECO:0000313" key="1">
    <source>
        <dbReference type="EMBL" id="KKK68251.1"/>
    </source>
</evidence>
<accession>A0A0F9A7U3</accession>
<organism evidence="1">
    <name type="scientific">marine sediment metagenome</name>
    <dbReference type="NCBI Taxonomy" id="412755"/>
    <lineage>
        <taxon>unclassified sequences</taxon>
        <taxon>metagenomes</taxon>
        <taxon>ecological metagenomes</taxon>
    </lineage>
</organism>
<dbReference type="EMBL" id="LAZR01059225">
    <property type="protein sequence ID" value="KKK68251.1"/>
    <property type="molecule type" value="Genomic_DNA"/>
</dbReference>
<dbReference type="InterPro" id="IPR013780">
    <property type="entry name" value="Glyco_hydro_b"/>
</dbReference>
<sequence>FKSLSWGKCTQKDGKLYMHVFDWPEDGKLVVPGLKNHVKKAYLLGVKASTLKVTRDKENVVVYVPGKMDSVATVVVLEIDGPPKVVNR</sequence>
<reference evidence="1" key="1">
    <citation type="journal article" date="2015" name="Nature">
        <title>Complex archaea that bridge the gap between prokaryotes and eukaryotes.</title>
        <authorList>
            <person name="Spang A."/>
            <person name="Saw J.H."/>
            <person name="Jorgensen S.L."/>
            <person name="Zaremba-Niedzwiedzka K."/>
            <person name="Martijn J."/>
            <person name="Lind A.E."/>
            <person name="van Eijk R."/>
            <person name="Schleper C."/>
            <person name="Guy L."/>
            <person name="Ettema T.J."/>
        </authorList>
    </citation>
    <scope>NUCLEOTIDE SEQUENCE</scope>
</reference>
<feature type="non-terminal residue" evidence="1">
    <location>
        <position position="1"/>
    </location>
</feature>
<gene>
    <name evidence="1" type="ORF">LCGC14_2945950</name>
</gene>
<name>A0A0F9A7U3_9ZZZZ</name>
<dbReference type="AlphaFoldDB" id="A0A0F9A7U3"/>
<proteinExistence type="predicted"/>